<dbReference type="RefSeq" id="WP_109793496.1">
    <property type="nucleotide sequence ID" value="NZ_PHIG01000032.1"/>
</dbReference>
<comment type="caution">
    <text evidence="2">The sequence shown here is derived from an EMBL/GenBank/DDBJ whole genome shotgun (WGS) entry which is preliminary data.</text>
</comment>
<dbReference type="InterPro" id="IPR007402">
    <property type="entry name" value="DUF455"/>
</dbReference>
<accession>A0A2M9G178</accession>
<protein>
    <submittedName>
        <fullName evidence="2">DUF455 domain-containing protein</fullName>
    </submittedName>
</protein>
<proteinExistence type="predicted"/>
<dbReference type="PIRSF" id="PIRSF012318">
    <property type="entry name" value="UCP012318"/>
    <property type="match status" value="1"/>
</dbReference>
<keyword evidence="3" id="KW-1185">Reference proteome</keyword>
<dbReference type="Pfam" id="PF04305">
    <property type="entry name" value="DUF455"/>
    <property type="match status" value="1"/>
</dbReference>
<dbReference type="CDD" id="cd00657">
    <property type="entry name" value="Ferritin_like"/>
    <property type="match status" value="1"/>
</dbReference>
<reference evidence="2 3" key="1">
    <citation type="submission" date="2017-11" db="EMBL/GenBank/DDBJ databases">
        <title>Draft genome sequence of Rhizobiales bacterium SY3-13.</title>
        <authorList>
            <person name="Sun C."/>
        </authorList>
    </citation>
    <scope>NUCLEOTIDE SEQUENCE [LARGE SCALE GENOMIC DNA]</scope>
    <source>
        <strain evidence="2 3">SY3-13</strain>
    </source>
</reference>
<dbReference type="EMBL" id="PHIG01000032">
    <property type="protein sequence ID" value="PJK29472.1"/>
    <property type="molecule type" value="Genomic_DNA"/>
</dbReference>
<evidence type="ECO:0000313" key="2">
    <source>
        <dbReference type="EMBL" id="PJK29472.1"/>
    </source>
</evidence>
<gene>
    <name evidence="2" type="ORF">CVT23_10430</name>
</gene>
<feature type="region of interest" description="Disordered" evidence="1">
    <location>
        <begin position="14"/>
        <end position="72"/>
    </location>
</feature>
<dbReference type="SUPFAM" id="SSF47240">
    <property type="entry name" value="Ferritin-like"/>
    <property type="match status" value="1"/>
</dbReference>
<evidence type="ECO:0000256" key="1">
    <source>
        <dbReference type="SAM" id="MobiDB-lite"/>
    </source>
</evidence>
<dbReference type="OrthoDB" id="9778629at2"/>
<evidence type="ECO:0000313" key="3">
    <source>
        <dbReference type="Proteomes" id="UP000229498"/>
    </source>
</evidence>
<name>A0A2M9G178_9PROT</name>
<dbReference type="Proteomes" id="UP000229498">
    <property type="component" value="Unassembled WGS sequence"/>
</dbReference>
<dbReference type="PANTHER" id="PTHR42782:SF4">
    <property type="entry name" value="DUF455 DOMAIN-CONTAINING PROTEIN"/>
    <property type="match status" value="1"/>
</dbReference>
<dbReference type="InterPro" id="IPR009078">
    <property type="entry name" value="Ferritin-like_SF"/>
</dbReference>
<organism evidence="2 3">
    <name type="scientific">Minwuia thermotolerans</name>
    <dbReference type="NCBI Taxonomy" id="2056226"/>
    <lineage>
        <taxon>Bacteria</taxon>
        <taxon>Pseudomonadati</taxon>
        <taxon>Pseudomonadota</taxon>
        <taxon>Alphaproteobacteria</taxon>
        <taxon>Minwuiales</taxon>
        <taxon>Minwuiaceae</taxon>
        <taxon>Minwuia</taxon>
    </lineage>
</organism>
<feature type="compositionally biased region" description="Basic and acidic residues" evidence="1">
    <location>
        <begin position="47"/>
        <end position="65"/>
    </location>
</feature>
<dbReference type="InterPro" id="IPR011197">
    <property type="entry name" value="UCP012318"/>
</dbReference>
<dbReference type="PANTHER" id="PTHR42782">
    <property type="entry name" value="SI:CH73-314G15.3"/>
    <property type="match status" value="1"/>
</dbReference>
<sequence>MNDGDSLTAAACAVLKTSDPTSKAGAARSLGRRWRAGELAGTGGDIPPDRPGRPERPELRAPRDMPKRRKAGAGHSRIALLHAIAHIELNAIDLAVDMVARFAPVVADDAFVDDWLGVADDEARHFNMLAGRLADFGAAYGDLPAHDGLWEAASSTAHDACARLAVAHMVLEARGLDVTPAMVARLRRAGDDVSADILQIIHDEEIGHVAAGARWFDRLARSRGREPQSYWRELVAHNFRGGLKPPFNIEARRRAGMPPELYDPATFPGPNRGN</sequence>
<dbReference type="AlphaFoldDB" id="A0A2M9G178"/>